<reference evidence="2 3" key="1">
    <citation type="journal article" date="2015" name="Nature">
        <title>rRNA introns, odd ribosomes, and small enigmatic genomes across a large radiation of phyla.</title>
        <authorList>
            <person name="Brown C.T."/>
            <person name="Hug L.A."/>
            <person name="Thomas B.C."/>
            <person name="Sharon I."/>
            <person name="Castelle C.J."/>
            <person name="Singh A."/>
            <person name="Wilkins M.J."/>
            <person name="Williams K.H."/>
            <person name="Banfield J.F."/>
        </authorList>
    </citation>
    <scope>NUCLEOTIDE SEQUENCE [LARGE SCALE GENOMIC DNA]</scope>
</reference>
<proteinExistence type="predicted"/>
<protein>
    <submittedName>
        <fullName evidence="2">Uncharacterized protein</fullName>
    </submittedName>
</protein>
<dbReference type="Proteomes" id="UP000033854">
    <property type="component" value="Unassembled WGS sequence"/>
</dbReference>
<gene>
    <name evidence="2" type="ORF">UV06_C0009G0031</name>
</gene>
<dbReference type="AlphaFoldDB" id="A0A0G1B8H8"/>
<organism evidence="2 3">
    <name type="scientific">Candidatus Collierbacteria bacterium GW2011_GWA2_42_17</name>
    <dbReference type="NCBI Taxonomy" id="1618378"/>
    <lineage>
        <taxon>Bacteria</taxon>
        <taxon>Candidatus Collieribacteriota</taxon>
    </lineage>
</organism>
<dbReference type="EMBL" id="LCDA01000009">
    <property type="protein sequence ID" value="KKS42611.1"/>
    <property type="molecule type" value="Genomic_DNA"/>
</dbReference>
<keyword evidence="1" id="KW-0812">Transmembrane</keyword>
<evidence type="ECO:0000313" key="2">
    <source>
        <dbReference type="EMBL" id="KKS42611.1"/>
    </source>
</evidence>
<feature type="transmembrane region" description="Helical" evidence="1">
    <location>
        <begin position="48"/>
        <end position="67"/>
    </location>
</feature>
<sequence>MLLRAGVFDVADNDRYSVIGIGGVEYLDSSLTTNLFETHFKEEIMKKIGFSLFLSVLIFSLLATPLVRAENPTLILDVRTKIALRAAQLAVRSMPGIYSWEEFRSCSSFVSAYLRQLSFPVDGLQGQYKEYKDPFPWSSVISQMDWIRRNASSNVQDAPLIDFLEGRLWSKIKPGDLIYLQKAEGHNGYNTYYHVVVLVGYLSDGSPQFAEISSGREASFERSFDEVTNFYSKDINGKWNVKPYQTGSKKNEELKVTWFDSLAFLNNGLWLKPGVVTPNSQILSNKFSTIVTVNLYDGTTAVFEKTSGTPWKEVAIEGRKIFFAVIGRKLPANSNIGEVFFQSHEQEIYDSDFGVFISQEGVYQHTWTPQLISRLETFSVISGFGGLNGTTDTAIMRPLGRETNGRVSEAVNRSPFTIHQTPSVINQDMLLRQDLLEVANDPKNKLFGAIPVPKGNLSSGCVNYDPETWSLLKGYLKQRLSKGVGVVFSYPGFDQDLIFGFDITKSPFIGNVFFKWCPESGKITCDSLDRSIYRDTYLDELSSE</sequence>
<evidence type="ECO:0000256" key="1">
    <source>
        <dbReference type="SAM" id="Phobius"/>
    </source>
</evidence>
<keyword evidence="1" id="KW-0472">Membrane</keyword>
<accession>A0A0G1B8H8</accession>
<comment type="caution">
    <text evidence="2">The sequence shown here is derived from an EMBL/GenBank/DDBJ whole genome shotgun (WGS) entry which is preliminary data.</text>
</comment>
<evidence type="ECO:0000313" key="3">
    <source>
        <dbReference type="Proteomes" id="UP000033854"/>
    </source>
</evidence>
<name>A0A0G1B8H8_9BACT</name>
<keyword evidence="1" id="KW-1133">Transmembrane helix</keyword>